<proteinExistence type="predicted"/>
<organism evidence="2 3">
    <name type="scientific">Trifolium subterraneum</name>
    <name type="common">Subterranean clover</name>
    <dbReference type="NCBI Taxonomy" id="3900"/>
    <lineage>
        <taxon>Eukaryota</taxon>
        <taxon>Viridiplantae</taxon>
        <taxon>Streptophyta</taxon>
        <taxon>Embryophyta</taxon>
        <taxon>Tracheophyta</taxon>
        <taxon>Spermatophyta</taxon>
        <taxon>Magnoliopsida</taxon>
        <taxon>eudicotyledons</taxon>
        <taxon>Gunneridae</taxon>
        <taxon>Pentapetalae</taxon>
        <taxon>rosids</taxon>
        <taxon>fabids</taxon>
        <taxon>Fabales</taxon>
        <taxon>Fabaceae</taxon>
        <taxon>Papilionoideae</taxon>
        <taxon>50 kb inversion clade</taxon>
        <taxon>NPAAA clade</taxon>
        <taxon>Hologalegina</taxon>
        <taxon>IRL clade</taxon>
        <taxon>Trifolieae</taxon>
        <taxon>Trifolium</taxon>
    </lineage>
</organism>
<evidence type="ECO:0000313" key="3">
    <source>
        <dbReference type="Proteomes" id="UP000242715"/>
    </source>
</evidence>
<name>A0A2Z6NZT2_TRISU</name>
<feature type="domain" description="F-box/LRR-repeat protein 15-like leucin rich repeat" evidence="1">
    <location>
        <begin position="207"/>
        <end position="403"/>
    </location>
</feature>
<gene>
    <name evidence="2" type="ORF">TSUD_177180</name>
</gene>
<dbReference type="InterPro" id="IPR006553">
    <property type="entry name" value="Leu-rich_rpt_Cys-con_subtyp"/>
</dbReference>
<reference evidence="3" key="1">
    <citation type="journal article" date="2017" name="Front. Plant Sci.">
        <title>Climate Clever Clovers: New Paradigm to Reduce the Environmental Footprint of Ruminants by Breeding Low Methanogenic Forages Utilizing Haplotype Variation.</title>
        <authorList>
            <person name="Kaur P."/>
            <person name="Appels R."/>
            <person name="Bayer P.E."/>
            <person name="Keeble-Gagnere G."/>
            <person name="Wang J."/>
            <person name="Hirakawa H."/>
            <person name="Shirasawa K."/>
            <person name="Vercoe P."/>
            <person name="Stefanova K."/>
            <person name="Durmic Z."/>
            <person name="Nichols P."/>
            <person name="Revell C."/>
            <person name="Isobe S.N."/>
            <person name="Edwards D."/>
            <person name="Erskine W."/>
        </authorList>
    </citation>
    <scope>NUCLEOTIDE SEQUENCE [LARGE SCALE GENOMIC DNA]</scope>
    <source>
        <strain evidence="3">cv. Daliak</strain>
    </source>
</reference>
<dbReference type="SMART" id="SM00367">
    <property type="entry name" value="LRR_CC"/>
    <property type="match status" value="9"/>
</dbReference>
<evidence type="ECO:0000259" key="1">
    <source>
        <dbReference type="Pfam" id="PF25372"/>
    </source>
</evidence>
<dbReference type="EMBL" id="DF974340">
    <property type="protein sequence ID" value="GAU47713.1"/>
    <property type="molecule type" value="Genomic_DNA"/>
</dbReference>
<evidence type="ECO:0000313" key="2">
    <source>
        <dbReference type="EMBL" id="GAU47713.1"/>
    </source>
</evidence>
<dbReference type="InterPro" id="IPR032675">
    <property type="entry name" value="LRR_dom_sf"/>
</dbReference>
<dbReference type="Gene3D" id="3.80.10.10">
    <property type="entry name" value="Ribonuclease Inhibitor"/>
    <property type="match status" value="4"/>
</dbReference>
<dbReference type="GO" id="GO:0031146">
    <property type="term" value="P:SCF-dependent proteasomal ubiquitin-dependent protein catabolic process"/>
    <property type="evidence" value="ECO:0007669"/>
    <property type="project" value="TreeGrafter"/>
</dbReference>
<dbReference type="PANTHER" id="PTHR13318:SF106">
    <property type="entry name" value="F-BOX_LRR-REPEAT PROTEIN 2"/>
    <property type="match status" value="1"/>
</dbReference>
<protein>
    <recommendedName>
        <fullName evidence="1">F-box/LRR-repeat protein 15-like leucin rich repeat domain-containing protein</fullName>
    </recommendedName>
</protein>
<dbReference type="InterPro" id="IPR057207">
    <property type="entry name" value="FBXL15_LRR"/>
</dbReference>
<dbReference type="OrthoDB" id="6066220at2759"/>
<accession>A0A2Z6NZT2</accession>
<dbReference type="PANTHER" id="PTHR13318">
    <property type="entry name" value="PARTNER OF PAIRED, ISOFORM B-RELATED"/>
    <property type="match status" value="1"/>
</dbReference>
<keyword evidence="3" id="KW-1185">Reference proteome</keyword>
<dbReference type="Proteomes" id="UP000242715">
    <property type="component" value="Unassembled WGS sequence"/>
</dbReference>
<dbReference type="GO" id="GO:0019005">
    <property type="term" value="C:SCF ubiquitin ligase complex"/>
    <property type="evidence" value="ECO:0007669"/>
    <property type="project" value="TreeGrafter"/>
</dbReference>
<dbReference type="Pfam" id="PF25372">
    <property type="entry name" value="DUF7885"/>
    <property type="match status" value="1"/>
</dbReference>
<dbReference type="AlphaFoldDB" id="A0A2Z6NZT2"/>
<dbReference type="SUPFAM" id="SSF52047">
    <property type="entry name" value="RNI-like"/>
    <property type="match status" value="2"/>
</dbReference>
<sequence>MRQMNSSTMKRKRTTRNSLKASYSCSSSHQQQQQPLSETKLIPATGALHLPDECWESICTFLNVDDNYCYLKPVSLVSKKFLSITNRLRSSFTIYTSTLPYIQTLCHRFPNLTSLHITSFLYDLNAALCQISKFPLKLKSLELSNIFIFPTKGLRALSKNTTLTCLTCSNVVSLNNKDCVFISNCFPLLEEFHLQKSFRSIHSIQDGVKAMLTAFTKLRKINISGCYGCSFIFQINDSFLLNLCKNCELLEEIVMLNCRLLTQDGIASAIRERPSLTSLSITVRSNGSPNNIDSHFIDSLVSLKGLTCLDLSFSQISDELLSSIAMGDLPLRRLVLHYCSGYSYAGIFSLLSKCQRIQHLSLGIAKVLNDQHVVQLSLFLENLVSINLSICTMVTQLSLFTLVRECPLLNEIKMECIGSESVENSDSSMDFGVYPQLKSLHLACNSWLDDEIIDTFISIFPNLELLDLNSCTNISEEGIGQVLSKLSKIRHLNLSGLKPVGINFKVSTLEVLNLSNSRIDDSSLYLISKSCSRLLQLDLRNCLDVTKKGVMQVVENCTQLREINLHGSRNVTADVVDSMVSVRSSLRKITTPPNFRCSESITQLFLHHGCLIQTM</sequence>